<dbReference type="GO" id="GO:0016874">
    <property type="term" value="F:ligase activity"/>
    <property type="evidence" value="ECO:0007669"/>
    <property type="project" value="UniProtKB-KW"/>
</dbReference>
<accession>A0A5A7QI55</accession>
<keyword evidence="2" id="KW-1185">Reference proteome</keyword>
<sequence>MDNAAEFELRNASLDAPLAMMEEEKSSSSVAASLCCLLRNEWARKADCMRAAAWAALRTAASVCLRESCSSSSSFAADFDRLLTTALSASIAAAPLESSLSARVRDERWVVRATSERYPASPLWPQVAAIDAGVFPVGKKEIKHIPPEPCSPMQSSPSINVTKINAHPRIQYRLEGPFKSQPSNHVLDDTHTSSFSLTSSCTSQSRVFHVEGLPTKRESIIWLHESSEFLDFPNKLILDSEASSQQEFFRAFISSICFGWLRSKIRFRAIFKLPYFTAGFPIPTCNTDVDFSVQVRWRMAAEDSFLNHLCQDLSVPNHAGP</sequence>
<dbReference type="AlphaFoldDB" id="A0A5A7QI55"/>
<evidence type="ECO:0000313" key="1">
    <source>
        <dbReference type="EMBL" id="GER44780.1"/>
    </source>
</evidence>
<organism evidence="1 2">
    <name type="scientific">Striga asiatica</name>
    <name type="common">Asiatic witchweed</name>
    <name type="synonym">Buchnera asiatica</name>
    <dbReference type="NCBI Taxonomy" id="4170"/>
    <lineage>
        <taxon>Eukaryota</taxon>
        <taxon>Viridiplantae</taxon>
        <taxon>Streptophyta</taxon>
        <taxon>Embryophyta</taxon>
        <taxon>Tracheophyta</taxon>
        <taxon>Spermatophyta</taxon>
        <taxon>Magnoliopsida</taxon>
        <taxon>eudicotyledons</taxon>
        <taxon>Gunneridae</taxon>
        <taxon>Pentapetalae</taxon>
        <taxon>asterids</taxon>
        <taxon>lamiids</taxon>
        <taxon>Lamiales</taxon>
        <taxon>Orobanchaceae</taxon>
        <taxon>Buchnereae</taxon>
        <taxon>Striga</taxon>
    </lineage>
</organism>
<evidence type="ECO:0000313" key="2">
    <source>
        <dbReference type="Proteomes" id="UP000325081"/>
    </source>
</evidence>
<reference evidence="2" key="1">
    <citation type="journal article" date="2019" name="Curr. Biol.">
        <title>Genome Sequence of Striga asiatica Provides Insight into the Evolution of Plant Parasitism.</title>
        <authorList>
            <person name="Yoshida S."/>
            <person name="Kim S."/>
            <person name="Wafula E.K."/>
            <person name="Tanskanen J."/>
            <person name="Kim Y.M."/>
            <person name="Honaas L."/>
            <person name="Yang Z."/>
            <person name="Spallek T."/>
            <person name="Conn C.E."/>
            <person name="Ichihashi Y."/>
            <person name="Cheong K."/>
            <person name="Cui S."/>
            <person name="Der J.P."/>
            <person name="Gundlach H."/>
            <person name="Jiao Y."/>
            <person name="Hori C."/>
            <person name="Ishida J.K."/>
            <person name="Kasahara H."/>
            <person name="Kiba T."/>
            <person name="Kim M.S."/>
            <person name="Koo N."/>
            <person name="Laohavisit A."/>
            <person name="Lee Y.H."/>
            <person name="Lumba S."/>
            <person name="McCourt P."/>
            <person name="Mortimer J.C."/>
            <person name="Mutuku J.M."/>
            <person name="Nomura T."/>
            <person name="Sasaki-Sekimoto Y."/>
            <person name="Seto Y."/>
            <person name="Wang Y."/>
            <person name="Wakatake T."/>
            <person name="Sakakibara H."/>
            <person name="Demura T."/>
            <person name="Yamaguchi S."/>
            <person name="Yoneyama K."/>
            <person name="Manabe R.I."/>
            <person name="Nelson D.C."/>
            <person name="Schulman A.H."/>
            <person name="Timko M.P."/>
            <person name="dePamphilis C.W."/>
            <person name="Choi D."/>
            <person name="Shirasu K."/>
        </authorList>
    </citation>
    <scope>NUCLEOTIDE SEQUENCE [LARGE SCALE GENOMIC DNA]</scope>
    <source>
        <strain evidence="2">cv. UVA1</strain>
    </source>
</reference>
<dbReference type="Proteomes" id="UP000325081">
    <property type="component" value="Unassembled WGS sequence"/>
</dbReference>
<gene>
    <name evidence="1" type="ORF">STAS_21707</name>
</gene>
<comment type="caution">
    <text evidence="1">The sequence shown here is derived from an EMBL/GenBank/DDBJ whole genome shotgun (WGS) entry which is preliminary data.</text>
</comment>
<dbReference type="EMBL" id="BKCP01007082">
    <property type="protein sequence ID" value="GER44780.1"/>
    <property type="molecule type" value="Genomic_DNA"/>
</dbReference>
<protein>
    <submittedName>
        <fullName evidence="1">Leucine--tRNA ligase</fullName>
    </submittedName>
</protein>
<name>A0A5A7QI55_STRAF</name>
<keyword evidence="1" id="KW-0436">Ligase</keyword>
<proteinExistence type="predicted"/>